<sequence>MCELMLVRPSKLYAEQVMSYKEEMLQCGDSFDGCAGLEDVQSFDEWIDFERRLREKYKSGYVPSEVFLAVRRNDDFVVGMIDFRHPLSDFLKNFGGNIGYSVRPSERRKGYASEMLGLILPFCREFGESRVLLTCDKGNVASQRTIIKNGGVIENEIADTVGLSKSGIILRFWISI</sequence>
<dbReference type="PANTHER" id="PTHR39173:SF1">
    <property type="entry name" value="ACETYLTRANSFERASE"/>
    <property type="match status" value="1"/>
</dbReference>
<evidence type="ECO:0000313" key="3">
    <source>
        <dbReference type="EMBL" id="PXX80164.1"/>
    </source>
</evidence>
<keyword evidence="4" id="KW-1185">Reference proteome</keyword>
<gene>
    <name evidence="3" type="ORF">DES51_104169</name>
    <name evidence="2" type="ORF">MQE39_09130</name>
</gene>
<dbReference type="InterPro" id="IPR000182">
    <property type="entry name" value="GNAT_dom"/>
</dbReference>
<dbReference type="Proteomes" id="UP000247612">
    <property type="component" value="Unassembled WGS sequence"/>
</dbReference>
<reference evidence="2" key="2">
    <citation type="submission" date="2022-03" db="EMBL/GenBank/DDBJ databases">
        <title>First case of bacteraemia caused by Dielma fastidiosa in a patient hospitalised with diverticulitis.</title>
        <authorList>
            <person name="Forman-Ankjaer B."/>
            <person name="Hvid-Jensen F."/>
            <person name="Kobel C.M."/>
            <person name="Greve T."/>
        </authorList>
    </citation>
    <scope>NUCLEOTIDE SEQUENCE</scope>
    <source>
        <strain evidence="2">AUH_DF_2021</strain>
    </source>
</reference>
<feature type="domain" description="N-acetyltransferase" evidence="1">
    <location>
        <begin position="5"/>
        <end position="175"/>
    </location>
</feature>
<evidence type="ECO:0000259" key="1">
    <source>
        <dbReference type="PROSITE" id="PS51186"/>
    </source>
</evidence>
<organism evidence="3 4">
    <name type="scientific">Dielma fastidiosa</name>
    <dbReference type="NCBI Taxonomy" id="1034346"/>
    <lineage>
        <taxon>Bacteria</taxon>
        <taxon>Bacillati</taxon>
        <taxon>Bacillota</taxon>
        <taxon>Erysipelotrichia</taxon>
        <taxon>Erysipelotrichales</taxon>
        <taxon>Erysipelotrichaceae</taxon>
        <taxon>Dielma</taxon>
    </lineage>
</organism>
<dbReference type="EC" id="2.3.1.-" evidence="2"/>
<evidence type="ECO:0000313" key="4">
    <source>
        <dbReference type="Proteomes" id="UP000247612"/>
    </source>
</evidence>
<accession>A0A318KQF7</accession>
<dbReference type="PROSITE" id="PS51186">
    <property type="entry name" value="GNAT"/>
    <property type="match status" value="1"/>
</dbReference>
<dbReference type="PANTHER" id="PTHR39173">
    <property type="entry name" value="ACETYLTRANSFERASE"/>
    <property type="match status" value="1"/>
</dbReference>
<evidence type="ECO:0000313" key="2">
    <source>
        <dbReference type="EMBL" id="MDY5168277.1"/>
    </source>
</evidence>
<name>A0A318KQF7_9FIRM</name>
<dbReference type="SUPFAM" id="SSF55729">
    <property type="entry name" value="Acyl-CoA N-acyltransferases (Nat)"/>
    <property type="match status" value="1"/>
</dbReference>
<dbReference type="OrthoDB" id="9797989at2"/>
<dbReference type="InterPro" id="IPR016181">
    <property type="entry name" value="Acyl_CoA_acyltransferase"/>
</dbReference>
<dbReference type="CDD" id="cd04301">
    <property type="entry name" value="NAT_SF"/>
    <property type="match status" value="1"/>
</dbReference>
<dbReference type="EMBL" id="JALDAW010000013">
    <property type="protein sequence ID" value="MDY5168277.1"/>
    <property type="molecule type" value="Genomic_DNA"/>
</dbReference>
<dbReference type="STRING" id="1034346.GCA_000313565_01662"/>
<proteinExistence type="predicted"/>
<dbReference type="Proteomes" id="UP001276902">
    <property type="component" value="Unassembled WGS sequence"/>
</dbReference>
<keyword evidence="3" id="KW-0808">Transferase</keyword>
<dbReference type="Pfam" id="PF13302">
    <property type="entry name" value="Acetyltransf_3"/>
    <property type="match status" value="1"/>
</dbReference>
<dbReference type="RefSeq" id="WP_022937965.1">
    <property type="nucleotide sequence ID" value="NZ_BAABZA010000006.1"/>
</dbReference>
<dbReference type="AlphaFoldDB" id="A0A318KQF7"/>
<comment type="caution">
    <text evidence="3">The sequence shown here is derived from an EMBL/GenBank/DDBJ whole genome shotgun (WGS) entry which is preliminary data.</text>
</comment>
<dbReference type="Gene3D" id="3.40.630.30">
    <property type="match status" value="1"/>
</dbReference>
<dbReference type="GO" id="GO:0016747">
    <property type="term" value="F:acyltransferase activity, transferring groups other than amino-acyl groups"/>
    <property type="evidence" value="ECO:0007669"/>
    <property type="project" value="InterPro"/>
</dbReference>
<protein>
    <submittedName>
        <fullName evidence="2">GNAT family N-acetyltransferase</fullName>
        <ecNumber evidence="2">2.3.1.-</ecNumber>
    </submittedName>
    <submittedName>
        <fullName evidence="3">Putative acetyltransferase</fullName>
    </submittedName>
</protein>
<reference evidence="3 4" key="1">
    <citation type="submission" date="2018-05" db="EMBL/GenBank/DDBJ databases">
        <title>Genomic Encyclopedia of Type Strains, Phase IV (KMG-IV): sequencing the most valuable type-strain genomes for metagenomic binning, comparative biology and taxonomic classification.</title>
        <authorList>
            <person name="Goeker M."/>
        </authorList>
    </citation>
    <scope>NUCLEOTIDE SEQUENCE [LARGE SCALE GENOMIC DNA]</scope>
    <source>
        <strain evidence="3 4">JC118</strain>
    </source>
</reference>
<keyword evidence="2" id="KW-0012">Acyltransferase</keyword>
<dbReference type="EMBL" id="QJKH01000004">
    <property type="protein sequence ID" value="PXX80164.1"/>
    <property type="molecule type" value="Genomic_DNA"/>
</dbReference>